<organism evidence="2 3">
    <name type="scientific">Clonorchis sinensis</name>
    <name type="common">Chinese liver fluke</name>
    <dbReference type="NCBI Taxonomy" id="79923"/>
    <lineage>
        <taxon>Eukaryota</taxon>
        <taxon>Metazoa</taxon>
        <taxon>Spiralia</taxon>
        <taxon>Lophotrochozoa</taxon>
        <taxon>Platyhelminthes</taxon>
        <taxon>Trematoda</taxon>
        <taxon>Digenea</taxon>
        <taxon>Opisthorchiida</taxon>
        <taxon>Opisthorchiata</taxon>
        <taxon>Opisthorchiidae</taxon>
        <taxon>Clonorchis</taxon>
    </lineage>
</organism>
<evidence type="ECO:0000313" key="2">
    <source>
        <dbReference type="EMBL" id="GAA54713.1"/>
    </source>
</evidence>
<evidence type="ECO:0000256" key="1">
    <source>
        <dbReference type="SAM" id="MobiDB-lite"/>
    </source>
</evidence>
<gene>
    <name evidence="2" type="ORF">CLF_105082</name>
</gene>
<keyword evidence="3" id="KW-1185">Reference proteome</keyword>
<feature type="compositionally biased region" description="Basic and acidic residues" evidence="1">
    <location>
        <begin position="324"/>
        <end position="333"/>
    </location>
</feature>
<reference key="2">
    <citation type="submission" date="2011-10" db="EMBL/GenBank/DDBJ databases">
        <title>The genome and transcriptome sequence of Clonorchis sinensis provide insights into the carcinogenic liver fluke.</title>
        <authorList>
            <person name="Wang X."/>
            <person name="Huang Y."/>
            <person name="Chen W."/>
            <person name="Liu H."/>
            <person name="Guo L."/>
            <person name="Chen Y."/>
            <person name="Luo F."/>
            <person name="Zhou W."/>
            <person name="Sun J."/>
            <person name="Mao Q."/>
            <person name="Liang P."/>
            <person name="Zhou C."/>
            <person name="Tian Y."/>
            <person name="Men J."/>
            <person name="Lv X."/>
            <person name="Huang L."/>
            <person name="Zhou J."/>
            <person name="Hu Y."/>
            <person name="Li R."/>
            <person name="Zhang F."/>
            <person name="Lei H."/>
            <person name="Li X."/>
            <person name="Hu X."/>
            <person name="Liang C."/>
            <person name="Xu J."/>
            <person name="Wu Z."/>
            <person name="Yu X."/>
        </authorList>
    </citation>
    <scope>NUCLEOTIDE SEQUENCE</scope>
    <source>
        <strain>Henan</strain>
    </source>
</reference>
<evidence type="ECO:0000313" key="3">
    <source>
        <dbReference type="Proteomes" id="UP000008909"/>
    </source>
</evidence>
<evidence type="ECO:0008006" key="4">
    <source>
        <dbReference type="Google" id="ProtNLM"/>
    </source>
</evidence>
<dbReference type="Proteomes" id="UP000008909">
    <property type="component" value="Unassembled WGS sequence"/>
</dbReference>
<feature type="compositionally biased region" description="Basic and acidic residues" evidence="1">
    <location>
        <begin position="2274"/>
        <end position="2286"/>
    </location>
</feature>
<protein>
    <recommendedName>
        <fullName evidence="4">Desmoplakin SH3 domain-containing protein</fullName>
    </recommendedName>
</protein>
<feature type="region of interest" description="Disordered" evidence="1">
    <location>
        <begin position="309"/>
        <end position="340"/>
    </location>
</feature>
<feature type="region of interest" description="Disordered" evidence="1">
    <location>
        <begin position="2267"/>
        <end position="2287"/>
    </location>
</feature>
<dbReference type="EMBL" id="DF143916">
    <property type="protein sequence ID" value="GAA54713.1"/>
    <property type="molecule type" value="Genomic_DNA"/>
</dbReference>
<name>G7YP32_CLOSI</name>
<proteinExistence type="predicted"/>
<feature type="region of interest" description="Disordered" evidence="1">
    <location>
        <begin position="785"/>
        <end position="804"/>
    </location>
</feature>
<dbReference type="InterPro" id="IPR035915">
    <property type="entry name" value="Plakin_repeat_sf"/>
</dbReference>
<reference evidence="2" key="1">
    <citation type="journal article" date="2011" name="Genome Biol.">
        <title>The draft genome of the carcinogenic human liver fluke Clonorchis sinensis.</title>
        <authorList>
            <person name="Wang X."/>
            <person name="Chen W."/>
            <person name="Huang Y."/>
            <person name="Sun J."/>
            <person name="Men J."/>
            <person name="Liu H."/>
            <person name="Luo F."/>
            <person name="Guo L."/>
            <person name="Lv X."/>
            <person name="Deng C."/>
            <person name="Zhou C."/>
            <person name="Fan Y."/>
            <person name="Li X."/>
            <person name="Huang L."/>
            <person name="Hu Y."/>
            <person name="Liang C."/>
            <person name="Hu X."/>
            <person name="Xu J."/>
            <person name="Yu X."/>
        </authorList>
    </citation>
    <scope>NUCLEOTIDE SEQUENCE [LARGE SCALE GENOMIC DNA]</scope>
    <source>
        <strain evidence="2">Henan</strain>
    </source>
</reference>
<accession>G7YP32</accession>
<sequence>MHVNVERNTAIYVKLLPHKSEELGCGTRYIDFKAEVAVCPFYQECYDNSEHLASSYMVINVYQAIAEEPQFRTTQKALEYEFQQQEYARDRTAWISRNILPQENVLENEAALEYLMDITEMEKLYSNISAITANRAFELSMKGMEAEYSVHDMCEEVDINWDNIQKYAGIANVHLKHAADYHRFYYRTKQLNVKIQQTREEVYNVFRMQNWEHCDGVPSEASRLKNLLKKSLDEFEYYAREAENLAAQAHTIVPIYMRSQPLLTEVEGVMLCDYDVGEFSFLTGDRVVIMSNVTQSSVQNLQISSCSSDLQRTTNSEEEAGGAIREKVKHEEGPNSLENSTETIEILDLQDGPFPQFHRYHMLDTPSLQSGTNGSAPTVSPFWRIRGIGNTAEALVPAVCVWITTPDTDSTVTAARLKEELLIKWSSAIDELLQIVCNFIKQFLIRIIDKGEIKVTDGVSLTRLFNLLEDSYDVFDREEFNEEITSLLTTARTLWRPAFLGKYSVSYFTNVDKNVDELDDAPFALRRSEIAHYISIIETLQAHMRSLTAIYPRFTTEMDSDWMENRVILETRRLVLAINTIHELANTDLYRVRHIHEELHKLRMAHWEYIQPTASTTTETDVLETTPSSTVDSSLRDTEISSTSSENQEYLYQRHLLRKETSIQQSEWEKREYLRKRLRRNQVDIQKVMDITEALKSPRERIYKTTKNIEMDEKAQRYTVVYLEVNPKEEPEKLDATTEVKVETTIPTVIIEKESQQRKTKTTAVQTTITPQKTDTMPVEKQMAHKKIETDPKQTKDASTMHEDKLKAENKQIQAVIKMETKTKRSETAGDTPQIDKTTSQKIIETEIKKPAGPLTMIQKTNYYHKTKPTKITSERTTTKHIPAMCSASAFYAETKRIAHAATQNLARAEETPIMEIYKQPAQKAEPVPKVQQQTETLTQTTPQIITDSALTRTTNNAQSQTTQAVLVQQSVQFRKHTTDTQETHTYKTTTTMCHATSHSTYTTPTLKHQHTHTRSIMADSYSQTATPKTITTPIIESQAQRQQQTPTKKTIRMADAHSSGQYVKHVAHTPAQTPAATHIQKSVEYHKITSTDDAQTTKYTQTLCHANTNYTTPTSTVDAATQHVPTTPQTPLIEVNKRSILESKPVQKTLTTTETSIQITPNVQTNTAFAPQPTSAQTQTSKTNLIQHTTHFHKPTITTTTDEQNTTKHIPPVCHTHTHYAAKIPTAEATTIHKFTTQHIPLIEVKQQQTQPTPTVTKIHANTETSMRTTPQIQTNTEYTTKPDETLTQTPTTNLVQATMQFRKPTPTTITDDAQTTKNAHITCLANTSYTITTAKLKHQYTHTTTRTVDAATQHVPTTPQTPLIEVNKRSILESKPVQKTLTTTETSIQITPNVQTNTAFAPQPTSAQTQTSKTNLIQHTTQFHKPTIATTTSERTTTKHIPAMCSASAFYAETKHIAHAATQYLARTQQTPLVELQKEHTLKAAPVPKVQQQTETLTQTTPQIITDSALTRTTNNAQSQTTQAVLVQQSVQFRKHTTDTQETHTYKTTTTMCHATSHSTYTTPTLKHQHTHTRSIMADSYSQTAFFPFVSSPIVVTGSSLSDVAPMLDVEYPGHIVIRKSFPLVCDSSSDFIFREPVFISRVCETLRPVADIPHVVGFPPVSASRAESFGYLMECCKDTTDSCTQVETQPLEFYLTELITQSSGRYISSSDLAEILSSFGFVLETKRFSQILCESTSFHRSSLEDSGTYSSKKQDTPRVHSTVCHIQTACDARGKNSREIATMFIPSAAQQAEVGIQVCLVSTETYYLSTMEDYQRNFRLGRIAETSVTVMATTSTKACQTIGWGLQSEAQYIMVNQSMQTDWWAEEVSEATTKLIYEKTKQQEITEDSSLSMDLRSEHMQEETPLQSITDYETRRTIEVESVLCQVRERTVQYQLVEGRIKDEFYWPTHIQEVASPRTGFRTPVGTAVRSGWLKPIDTEIYIDPGTNLPMRLETAEAEGLVTLNVGDQLYELGDGGGRRCLLLVERISYTWRPVRIISYTDTLNQIELSINEARLLGYIDISSDEPVILNREANTWISPEEAAGRGIIELEAIDPTEDGEVAEGTHTVRVFRITAVRPGGEPSDWLDPEDAASLGLFNWNTGEVAAEWAGRPDLPIYDWYEQSDETTRYYNTTKWCSLLTARKAGWLRLQAEVHPSEWTIPLLATDSQFTPVILATYDHLVVPNAQIMSPPPTTTQVGYEQPQYRVETLTENDEIDYIEYRKRSRRSTRKRTEESPRTRSDVHLSTITSHSLYQHYDTQIFSGQNTRRRYLSEQYLSETHVPYLVADMQDWEFDDDEQHI</sequence>
<dbReference type="SUPFAM" id="SSF75399">
    <property type="entry name" value="Plakin repeat"/>
    <property type="match status" value="1"/>
</dbReference>